<keyword evidence="4" id="KW-1185">Reference proteome</keyword>
<feature type="compositionally biased region" description="Basic and acidic residues" evidence="1">
    <location>
        <begin position="585"/>
        <end position="601"/>
    </location>
</feature>
<sequence>MSPGPYSLLAVVPRGLQDVVAESLRRQQQEQWRKGRTVDDDLIITSWNEPKDDETGRQAVEQLYIKEKSKEERRRRIQEQQDSEGKSNKHPCSPPSSDDQPSWFPNGVSVGSVALEDTHQHISVGYTTRDDGTVIPRWSCSGQMAGSVWMQIETTNNSICGDVVTTSRCFGPVLALITVQTDNACVISPDLYHTHSMKEMCSEINRHIQRPTTRFVEKRNMALQFWTDCVQNQWRQQLNPSDFAELQDRIAQNRLRFRVSCIRQQQGIFNTSVSSGKADANADFAYSRQDFCETLMNVLGQEFAPEYDQEDYSTNNNDRHGCWSVSLEEFDVELVVVVLPGTLAVGISLRPYSFLKSKSFASGLIPPDVTAPFLGSKATGDVVKLKTTTAHLLLELADLEEYDIVLDPCAGVGTIPLEADQYFRSKKCVGLGGDLALNNPDLTRVARLLQSNNILAVWDASFLPIRTASVDVIVSDLPFGQQCLSQSALNQLLPLLFSECARALVPATGRMVLLCGGTPRIFFDNLSRWSGKYWQQPVRRASPVNIGGLLAWVIRLDRNNKEFSYECYDGKQRYLDRVRKMAEKRDQIGRQRKSETVEQKCGKRRRRARG</sequence>
<dbReference type="GO" id="GO:0016423">
    <property type="term" value="F:tRNA (guanine) methyltransferase activity"/>
    <property type="evidence" value="ECO:0007669"/>
    <property type="project" value="TreeGrafter"/>
</dbReference>
<feature type="region of interest" description="Disordered" evidence="1">
    <location>
        <begin position="585"/>
        <end position="610"/>
    </location>
</feature>
<keyword evidence="3" id="KW-0489">Methyltransferase</keyword>
<dbReference type="CDD" id="cd02440">
    <property type="entry name" value="AdoMet_MTases"/>
    <property type="match status" value="1"/>
</dbReference>
<comment type="caution">
    <text evidence="3">The sequence shown here is derived from an EMBL/GenBank/DDBJ whole genome shotgun (WGS) entry which is preliminary data.</text>
</comment>
<dbReference type="OrthoDB" id="47730at2759"/>
<reference evidence="3" key="2">
    <citation type="submission" date="2021-04" db="EMBL/GenBank/DDBJ databases">
        <authorList>
            <person name="Podell S."/>
        </authorList>
    </citation>
    <scope>NUCLEOTIDE SEQUENCE</scope>
    <source>
        <strain evidence="3">Hildebrandi</strain>
    </source>
</reference>
<evidence type="ECO:0000256" key="1">
    <source>
        <dbReference type="SAM" id="MobiDB-lite"/>
    </source>
</evidence>
<dbReference type="Proteomes" id="UP000693970">
    <property type="component" value="Unassembled WGS sequence"/>
</dbReference>
<reference evidence="3" key="1">
    <citation type="journal article" date="2021" name="Sci. Rep.">
        <title>Diploid genomic architecture of Nitzschia inconspicua, an elite biomass production diatom.</title>
        <authorList>
            <person name="Oliver A."/>
            <person name="Podell S."/>
            <person name="Pinowska A."/>
            <person name="Traller J.C."/>
            <person name="Smith S.R."/>
            <person name="McClure R."/>
            <person name="Beliaev A."/>
            <person name="Bohutskyi P."/>
            <person name="Hill E.A."/>
            <person name="Rabines A."/>
            <person name="Zheng H."/>
            <person name="Allen L.Z."/>
            <person name="Kuo A."/>
            <person name="Grigoriev I.V."/>
            <person name="Allen A.E."/>
            <person name="Hazlebeck D."/>
            <person name="Allen E.E."/>
        </authorList>
    </citation>
    <scope>NUCLEOTIDE SEQUENCE</scope>
    <source>
        <strain evidence="3">Hildebrandi</strain>
    </source>
</reference>
<dbReference type="InterPro" id="IPR000241">
    <property type="entry name" value="RlmKL-like_Mtase"/>
</dbReference>
<dbReference type="PANTHER" id="PTHR14911">
    <property type="entry name" value="THUMP DOMAIN-CONTAINING"/>
    <property type="match status" value="1"/>
</dbReference>
<feature type="compositionally biased region" description="Basic and acidic residues" evidence="1">
    <location>
        <begin position="64"/>
        <end position="87"/>
    </location>
</feature>
<evidence type="ECO:0000313" key="4">
    <source>
        <dbReference type="Proteomes" id="UP000693970"/>
    </source>
</evidence>
<feature type="domain" description="Ribosomal RNA large subunit methyltransferase K/L-like methyltransferase" evidence="2">
    <location>
        <begin position="456"/>
        <end position="514"/>
    </location>
</feature>
<dbReference type="AlphaFoldDB" id="A0A9K3Q2W2"/>
<dbReference type="PANTHER" id="PTHR14911:SF13">
    <property type="entry name" value="TRNA (GUANINE(6)-N2)-METHYLTRANSFERASE THUMP3"/>
    <property type="match status" value="1"/>
</dbReference>
<evidence type="ECO:0000259" key="2">
    <source>
        <dbReference type="Pfam" id="PF01170"/>
    </source>
</evidence>
<evidence type="ECO:0000313" key="3">
    <source>
        <dbReference type="EMBL" id="KAG7368425.1"/>
    </source>
</evidence>
<dbReference type="GO" id="GO:0030488">
    <property type="term" value="P:tRNA methylation"/>
    <property type="evidence" value="ECO:0007669"/>
    <property type="project" value="TreeGrafter"/>
</dbReference>
<protein>
    <submittedName>
        <fullName evidence="3">RNA methylase</fullName>
    </submittedName>
</protein>
<proteinExistence type="predicted"/>
<gene>
    <name evidence="3" type="ORF">IV203_031168</name>
</gene>
<dbReference type="EMBL" id="JAGRRH010000006">
    <property type="protein sequence ID" value="KAG7368425.1"/>
    <property type="molecule type" value="Genomic_DNA"/>
</dbReference>
<organism evidence="3 4">
    <name type="scientific">Nitzschia inconspicua</name>
    <dbReference type="NCBI Taxonomy" id="303405"/>
    <lineage>
        <taxon>Eukaryota</taxon>
        <taxon>Sar</taxon>
        <taxon>Stramenopiles</taxon>
        <taxon>Ochrophyta</taxon>
        <taxon>Bacillariophyta</taxon>
        <taxon>Bacillariophyceae</taxon>
        <taxon>Bacillariophycidae</taxon>
        <taxon>Bacillariales</taxon>
        <taxon>Bacillariaceae</taxon>
        <taxon>Nitzschia</taxon>
    </lineage>
</organism>
<name>A0A9K3Q2W2_9STRA</name>
<accession>A0A9K3Q2W2</accession>
<dbReference type="Pfam" id="PF01170">
    <property type="entry name" value="UPF0020"/>
    <property type="match status" value="1"/>
</dbReference>
<feature type="region of interest" description="Disordered" evidence="1">
    <location>
        <begin position="64"/>
        <end position="109"/>
    </location>
</feature>
<keyword evidence="3" id="KW-0808">Transferase</keyword>